<proteinExistence type="predicted"/>
<dbReference type="InterPro" id="IPR013178">
    <property type="entry name" value="Histone_AcTrfase_Rtt109/CBP"/>
</dbReference>
<evidence type="ECO:0000256" key="8">
    <source>
        <dbReference type="ARBA" id="ARBA00023242"/>
    </source>
</evidence>
<dbReference type="EC" id="2.3.1.48" evidence="2"/>
<keyword evidence="5" id="KW-0007">Acetylation</keyword>
<feature type="compositionally biased region" description="Basic and acidic residues" evidence="10">
    <location>
        <begin position="316"/>
        <end position="333"/>
    </location>
</feature>
<dbReference type="PANTHER" id="PTHR31571:SF2">
    <property type="entry name" value="HISTONE ACETYLTRANSFERASE RTT109"/>
    <property type="match status" value="1"/>
</dbReference>
<dbReference type="AlphaFoldDB" id="A0AAD9L8Z8"/>
<dbReference type="InterPro" id="IPR016849">
    <property type="entry name" value="Rtt109"/>
</dbReference>
<keyword evidence="3" id="KW-0808">Transferase</keyword>
<evidence type="ECO:0000256" key="3">
    <source>
        <dbReference type="ARBA" id="ARBA00022679"/>
    </source>
</evidence>
<dbReference type="PROSITE" id="PS51728">
    <property type="entry name" value="RTT109_HAT"/>
    <property type="match status" value="1"/>
</dbReference>
<evidence type="ECO:0000256" key="9">
    <source>
        <dbReference type="ARBA" id="ARBA00048940"/>
    </source>
</evidence>
<dbReference type="GO" id="GO:0006355">
    <property type="term" value="P:regulation of DNA-templated transcription"/>
    <property type="evidence" value="ECO:0007669"/>
    <property type="project" value="InterPro"/>
</dbReference>
<dbReference type="Proteomes" id="UP001182556">
    <property type="component" value="Unassembled WGS sequence"/>
</dbReference>
<name>A0AAD9L8Z8_PAPLA</name>
<evidence type="ECO:0000256" key="10">
    <source>
        <dbReference type="SAM" id="MobiDB-lite"/>
    </source>
</evidence>
<comment type="caution">
    <text evidence="11">The sequence shown here is derived from an EMBL/GenBank/DDBJ whole genome shotgun (WGS) entry which is preliminary data.</text>
</comment>
<comment type="subcellular location">
    <subcellularLocation>
        <location evidence="1">Nucleus</location>
    </subcellularLocation>
</comment>
<dbReference type="EMBL" id="JAODAN010000001">
    <property type="protein sequence ID" value="KAK1927650.1"/>
    <property type="molecule type" value="Genomic_DNA"/>
</dbReference>
<dbReference type="Pfam" id="PF08214">
    <property type="entry name" value="HAT_KAT11"/>
    <property type="match status" value="1"/>
</dbReference>
<feature type="region of interest" description="Disordered" evidence="10">
    <location>
        <begin position="78"/>
        <end position="100"/>
    </location>
</feature>
<evidence type="ECO:0000256" key="5">
    <source>
        <dbReference type="ARBA" id="ARBA00022990"/>
    </source>
</evidence>
<accession>A0AAD9L8Z8</accession>
<reference evidence="11" key="1">
    <citation type="submission" date="2023-02" db="EMBL/GenBank/DDBJ databases">
        <title>Identification and recombinant expression of a fungal hydrolase from Papiliotrema laurentii that hydrolyzes apple cutin and clears colloidal polyester polyurethane.</title>
        <authorList>
            <consortium name="DOE Joint Genome Institute"/>
            <person name="Roman V.A."/>
            <person name="Bojanowski C."/>
            <person name="Crable B.R."/>
            <person name="Wagner D.N."/>
            <person name="Hung C.S."/>
            <person name="Nadeau L.J."/>
            <person name="Schratz L."/>
            <person name="Haridas S."/>
            <person name="Pangilinan J."/>
            <person name="Lipzen A."/>
            <person name="Na H."/>
            <person name="Yan M."/>
            <person name="Ng V."/>
            <person name="Grigoriev I.V."/>
            <person name="Spatafora J.W."/>
            <person name="Barlow D."/>
            <person name="Biffinger J."/>
            <person name="Kelley-Loughnane N."/>
            <person name="Varaljay V.A."/>
            <person name="Crookes-Goodson W.J."/>
        </authorList>
    </citation>
    <scope>NUCLEOTIDE SEQUENCE</scope>
    <source>
        <strain evidence="11">5307AH</strain>
    </source>
</reference>
<keyword evidence="8" id="KW-0539">Nucleus</keyword>
<keyword evidence="4" id="KW-0227">DNA damage</keyword>
<keyword evidence="6" id="KW-0805">Transcription regulation</keyword>
<dbReference type="InterPro" id="IPR051236">
    <property type="entry name" value="HAT_RTT109-like"/>
</dbReference>
<dbReference type="SMART" id="SM01250">
    <property type="entry name" value="KAT11"/>
    <property type="match status" value="1"/>
</dbReference>
<feature type="region of interest" description="Disordered" evidence="10">
    <location>
        <begin position="316"/>
        <end position="350"/>
    </location>
</feature>
<evidence type="ECO:0000256" key="4">
    <source>
        <dbReference type="ARBA" id="ARBA00022763"/>
    </source>
</evidence>
<sequence>MSDNPTASWTTAGSASSHPSLRDHILSALETVPSAEPLSLTVLSSTPRRTGSLFPYSAHVPRCLEREYFVTLGSRLESGSDDGVSNSTANPVVPPPLATEKPSRPEVLISALHAYLYEIPSSSTSILYISKVDTSGYAPPTARSSTHTLVTAFIEHFLLPTSRPSRIVQVCLFARSQGQYLFPNSVRSGGKRVAGGLKLCQWWKGVFEAVTTRVAAAEGAGGQQGNNKEGEKISLRYLLPSYSAAEAAGMIGRSRVTLPPRLEWAYAPPFPDNIFVPPKGSDEVRVARCLAWSIPALPDDPKTRFLDELVHDHLPRQAEDKSKRTTEVRKQDDDEKVDTEQGGSSEGGQGVALLDANVTEALDDVTPAHRSDKPRTTTRDRAQERKETDRRRAQTALSRVSVDEFWERMGFRQECSSGDVTGFFHLSLESPSTQGNVDHQRDSEPPSHLNETVSSSATPLPPSTALPIAIVDRIHQSLLNCDFGNKGDAIDGTRIWTKSTQAIVRDEIGERGWEAVTGVVVGKAGVTVDLNAVKRKQEATVTMLKPRKKARPAPVAPSAGASDSK</sequence>
<dbReference type="GO" id="GO:0005634">
    <property type="term" value="C:nucleus"/>
    <property type="evidence" value="ECO:0007669"/>
    <property type="project" value="UniProtKB-SubCell"/>
</dbReference>
<evidence type="ECO:0000256" key="7">
    <source>
        <dbReference type="ARBA" id="ARBA00023163"/>
    </source>
</evidence>
<evidence type="ECO:0000256" key="2">
    <source>
        <dbReference type="ARBA" id="ARBA00013184"/>
    </source>
</evidence>
<feature type="region of interest" description="Disordered" evidence="10">
    <location>
        <begin position="431"/>
        <end position="461"/>
    </location>
</feature>
<dbReference type="PANTHER" id="PTHR31571">
    <property type="entry name" value="ALTERED INHERITANCE OF MITOCHONDRIA PROTEIN 6"/>
    <property type="match status" value="1"/>
</dbReference>
<feature type="region of interest" description="Disordered" evidence="10">
    <location>
        <begin position="362"/>
        <end position="395"/>
    </location>
</feature>
<evidence type="ECO:0000256" key="6">
    <source>
        <dbReference type="ARBA" id="ARBA00023015"/>
    </source>
</evidence>
<keyword evidence="7" id="KW-0804">Transcription</keyword>
<comment type="catalytic activity">
    <reaction evidence="9">
        <text>L-lysyl-[histone] + acetyl-CoA = N(6)-acetyl-L-lysyl-[histone] + CoA + H(+)</text>
        <dbReference type="Rhea" id="RHEA:21992"/>
        <dbReference type="Rhea" id="RHEA-COMP:9845"/>
        <dbReference type="Rhea" id="RHEA-COMP:11338"/>
        <dbReference type="ChEBI" id="CHEBI:15378"/>
        <dbReference type="ChEBI" id="CHEBI:29969"/>
        <dbReference type="ChEBI" id="CHEBI:57287"/>
        <dbReference type="ChEBI" id="CHEBI:57288"/>
        <dbReference type="ChEBI" id="CHEBI:61930"/>
        <dbReference type="EC" id="2.3.1.48"/>
    </reaction>
    <physiologicalReaction direction="left-to-right" evidence="9">
        <dbReference type="Rhea" id="RHEA:21993"/>
    </physiologicalReaction>
</comment>
<protein>
    <recommendedName>
        <fullName evidence="2">histone acetyltransferase</fullName>
        <ecNumber evidence="2">2.3.1.48</ecNumber>
    </recommendedName>
</protein>
<feature type="region of interest" description="Disordered" evidence="10">
    <location>
        <begin position="544"/>
        <end position="565"/>
    </location>
</feature>
<evidence type="ECO:0000313" key="11">
    <source>
        <dbReference type="EMBL" id="KAK1927650.1"/>
    </source>
</evidence>
<feature type="compositionally biased region" description="Basic and acidic residues" evidence="10">
    <location>
        <begin position="366"/>
        <end position="392"/>
    </location>
</feature>
<dbReference type="GO" id="GO:0032931">
    <property type="term" value="F:histone H3K56 acetyltransferase activity"/>
    <property type="evidence" value="ECO:0007669"/>
    <property type="project" value="TreeGrafter"/>
</dbReference>
<gene>
    <name evidence="11" type="ORF">DB88DRAFT_478770</name>
</gene>
<evidence type="ECO:0000313" key="12">
    <source>
        <dbReference type="Proteomes" id="UP001182556"/>
    </source>
</evidence>
<dbReference type="GO" id="GO:0006974">
    <property type="term" value="P:DNA damage response"/>
    <property type="evidence" value="ECO:0007669"/>
    <property type="project" value="UniProtKB-KW"/>
</dbReference>
<evidence type="ECO:0000256" key="1">
    <source>
        <dbReference type="ARBA" id="ARBA00004123"/>
    </source>
</evidence>
<organism evidence="11 12">
    <name type="scientific">Papiliotrema laurentii</name>
    <name type="common">Cryptococcus laurentii</name>
    <dbReference type="NCBI Taxonomy" id="5418"/>
    <lineage>
        <taxon>Eukaryota</taxon>
        <taxon>Fungi</taxon>
        <taxon>Dikarya</taxon>
        <taxon>Basidiomycota</taxon>
        <taxon>Agaricomycotina</taxon>
        <taxon>Tremellomycetes</taxon>
        <taxon>Tremellales</taxon>
        <taxon>Rhynchogastremaceae</taxon>
        <taxon>Papiliotrema</taxon>
    </lineage>
</organism>
<keyword evidence="12" id="KW-1185">Reference proteome</keyword>